<organism evidence="1 2">
    <name type="scientific">Clostridium yunnanense</name>
    <dbReference type="NCBI Taxonomy" id="2800325"/>
    <lineage>
        <taxon>Bacteria</taxon>
        <taxon>Bacillati</taxon>
        <taxon>Bacillota</taxon>
        <taxon>Clostridia</taxon>
        <taxon>Eubacteriales</taxon>
        <taxon>Clostridiaceae</taxon>
        <taxon>Clostridium</taxon>
    </lineage>
</organism>
<dbReference type="SUPFAM" id="SSF102588">
    <property type="entry name" value="LmbE-like"/>
    <property type="match status" value="1"/>
</dbReference>
<dbReference type="Gene3D" id="3.40.50.10320">
    <property type="entry name" value="LmbE-like"/>
    <property type="match status" value="1"/>
</dbReference>
<keyword evidence="2" id="KW-1185">Reference proteome</keyword>
<dbReference type="InterPro" id="IPR003737">
    <property type="entry name" value="GlcNAc_PI_deacetylase-related"/>
</dbReference>
<accession>A0ABS1EPG3</accession>
<evidence type="ECO:0000313" key="1">
    <source>
        <dbReference type="EMBL" id="MBK1811214.1"/>
    </source>
</evidence>
<evidence type="ECO:0000313" key="2">
    <source>
        <dbReference type="Proteomes" id="UP000596739"/>
    </source>
</evidence>
<dbReference type="RefSeq" id="WP_200269204.1">
    <property type="nucleotide sequence ID" value="NZ_JAENHN010000034.1"/>
</dbReference>
<name>A0ABS1EPG3_9CLOT</name>
<dbReference type="Pfam" id="PF02585">
    <property type="entry name" value="PIG-L"/>
    <property type="match status" value="1"/>
</dbReference>
<protein>
    <submittedName>
        <fullName evidence="1">PIG-L family deacetylase</fullName>
    </submittedName>
</protein>
<comment type="caution">
    <text evidence="1">The sequence shown here is derived from an EMBL/GenBank/DDBJ whole genome shotgun (WGS) entry which is preliminary data.</text>
</comment>
<dbReference type="Proteomes" id="UP000596739">
    <property type="component" value="Unassembled WGS sequence"/>
</dbReference>
<gene>
    <name evidence="1" type="ORF">JHL18_11285</name>
</gene>
<proteinExistence type="predicted"/>
<reference evidence="2" key="1">
    <citation type="submission" date="2021-01" db="EMBL/GenBank/DDBJ databases">
        <title>Genome public.</title>
        <authorList>
            <person name="Liu C."/>
            <person name="Sun Q."/>
        </authorList>
    </citation>
    <scope>NUCLEOTIDE SEQUENCE [LARGE SCALE GENOMIC DNA]</scope>
    <source>
        <strain evidence="2">YIM B02505</strain>
    </source>
</reference>
<dbReference type="EMBL" id="JAENHN010000034">
    <property type="protein sequence ID" value="MBK1811214.1"/>
    <property type="molecule type" value="Genomic_DNA"/>
</dbReference>
<sequence length="238" mass="27684">MASLIVSPHLDDAILSLGGYLQSNNDENNTIITLFNTAWTAIDENMDYASITSINLKEELTVVKKIGCKHIFLGYDEALLRGYKQWNEAYSSSNDQKVFNNIVNEIKSVLNNNKYSEIFFPMAIGEHVDHVMVYEVVKLLLDFCAEKDIQILFYEDLPYASYGGASERIQKVAKDFDIIPHSFEITEYFEEKCNYLKIYRSQLMLQDIDRIKRYVKHMDGDNIVNERVWRVNGWHKRG</sequence>
<dbReference type="InterPro" id="IPR024078">
    <property type="entry name" value="LmbE-like_dom_sf"/>
</dbReference>